<protein>
    <submittedName>
        <fullName evidence="1">Uncharacterized protein</fullName>
    </submittedName>
</protein>
<reference evidence="1" key="1">
    <citation type="journal article" date="2021" name="Proc. Natl. Acad. Sci. U.S.A.">
        <title>A Catalog of Tens of Thousands of Viruses from Human Metagenomes Reveals Hidden Associations with Chronic Diseases.</title>
        <authorList>
            <person name="Tisza M.J."/>
            <person name="Buck C.B."/>
        </authorList>
    </citation>
    <scope>NUCLEOTIDE SEQUENCE</scope>
    <source>
        <strain evidence="1">CtE6L85</strain>
    </source>
</reference>
<name>A0A8S5QQK7_9CAUD</name>
<accession>A0A8S5QQK7</accession>
<proteinExistence type="predicted"/>
<evidence type="ECO:0000313" key="1">
    <source>
        <dbReference type="EMBL" id="DAE21360.1"/>
    </source>
</evidence>
<sequence>MKVHIKIHHNHISFQHDQSVVLFLYLTTKWS</sequence>
<organism evidence="1">
    <name type="scientific">Siphoviridae sp. ctE6L85</name>
    <dbReference type="NCBI Taxonomy" id="2826202"/>
    <lineage>
        <taxon>Viruses</taxon>
        <taxon>Duplodnaviria</taxon>
        <taxon>Heunggongvirae</taxon>
        <taxon>Uroviricota</taxon>
        <taxon>Caudoviricetes</taxon>
    </lineage>
</organism>
<dbReference type="EMBL" id="BK015711">
    <property type="protein sequence ID" value="DAE21360.1"/>
    <property type="molecule type" value="Genomic_DNA"/>
</dbReference>